<gene>
    <name evidence="8" type="ORF">C8261_00050</name>
</gene>
<evidence type="ECO:0000256" key="1">
    <source>
        <dbReference type="ARBA" id="ARBA00022670"/>
    </source>
</evidence>
<dbReference type="InterPro" id="IPR013424">
    <property type="entry name" value="Ice-binding_C"/>
</dbReference>
<feature type="domain" description="Ice-binding protein C-terminal" evidence="7">
    <location>
        <begin position="281"/>
        <end position="304"/>
    </location>
</feature>
<dbReference type="Gene3D" id="3.40.390.10">
    <property type="entry name" value="Collagenase (Catalytic Domain)"/>
    <property type="match status" value="1"/>
</dbReference>
<evidence type="ECO:0000256" key="3">
    <source>
        <dbReference type="ARBA" id="ARBA00022801"/>
    </source>
</evidence>
<protein>
    <submittedName>
        <fullName evidence="8">PEP-CTERM sorting domain-containing protein</fullName>
    </submittedName>
</protein>
<reference evidence="8 9" key="2">
    <citation type="submission" date="2018-04" db="EMBL/GenBank/DDBJ databases">
        <title>Thauera lacus sp. nov., isolated from an saline lake in Inner Mongolia, China.</title>
        <authorList>
            <person name="Liang Q.-Y."/>
        </authorList>
    </citation>
    <scope>NUCLEOTIDE SEQUENCE [LARGE SCALE GENOMIC DNA]</scope>
    <source>
        <strain evidence="8 9">D20</strain>
    </source>
</reference>
<reference evidence="8 9" key="1">
    <citation type="submission" date="2018-03" db="EMBL/GenBank/DDBJ databases">
        <authorList>
            <person name="Keele B.F."/>
        </authorList>
    </citation>
    <scope>NUCLEOTIDE SEQUENCE [LARGE SCALE GENOMIC DNA]</scope>
    <source>
        <strain evidence="8 9">D20</strain>
    </source>
</reference>
<dbReference type="Pfam" id="PF00413">
    <property type="entry name" value="Peptidase_M10"/>
    <property type="match status" value="1"/>
</dbReference>
<evidence type="ECO:0000313" key="8">
    <source>
        <dbReference type="EMBL" id="PTD97863.1"/>
    </source>
</evidence>
<dbReference type="OrthoDB" id="8198236at2"/>
<dbReference type="InterPro" id="IPR024079">
    <property type="entry name" value="MetalloPept_cat_dom_sf"/>
</dbReference>
<evidence type="ECO:0000256" key="2">
    <source>
        <dbReference type="ARBA" id="ARBA00022723"/>
    </source>
</evidence>
<dbReference type="GO" id="GO:0008270">
    <property type="term" value="F:zinc ion binding"/>
    <property type="evidence" value="ECO:0007669"/>
    <property type="project" value="InterPro"/>
</dbReference>
<dbReference type="Proteomes" id="UP000241193">
    <property type="component" value="Unassembled WGS sequence"/>
</dbReference>
<feature type="domain" description="Peptidase M10 metallopeptidase" evidence="6">
    <location>
        <begin position="150"/>
        <end position="208"/>
    </location>
</feature>
<dbReference type="InterPro" id="IPR001818">
    <property type="entry name" value="Pept_M10_metallopeptidase"/>
</dbReference>
<evidence type="ECO:0000259" key="6">
    <source>
        <dbReference type="Pfam" id="PF00413"/>
    </source>
</evidence>
<feature type="chain" id="PRO_5015556699" evidence="5">
    <location>
        <begin position="21"/>
        <end position="318"/>
    </location>
</feature>
<evidence type="ECO:0000256" key="4">
    <source>
        <dbReference type="ARBA" id="ARBA00022833"/>
    </source>
</evidence>
<dbReference type="SUPFAM" id="SSF55486">
    <property type="entry name" value="Metalloproteases ('zincins'), catalytic domain"/>
    <property type="match status" value="1"/>
</dbReference>
<proteinExistence type="predicted"/>
<keyword evidence="4" id="KW-0862">Zinc</keyword>
<keyword evidence="5" id="KW-0732">Signal</keyword>
<dbReference type="EMBL" id="PZKC01000001">
    <property type="protein sequence ID" value="PTD97863.1"/>
    <property type="molecule type" value="Genomic_DNA"/>
</dbReference>
<keyword evidence="9" id="KW-1185">Reference proteome</keyword>
<keyword evidence="1" id="KW-0645">Protease</keyword>
<feature type="signal peptide" evidence="5">
    <location>
        <begin position="1"/>
        <end position="20"/>
    </location>
</feature>
<keyword evidence="3" id="KW-0378">Hydrolase</keyword>
<evidence type="ECO:0000313" key="9">
    <source>
        <dbReference type="Proteomes" id="UP000241193"/>
    </source>
</evidence>
<dbReference type="GO" id="GO:0031012">
    <property type="term" value="C:extracellular matrix"/>
    <property type="evidence" value="ECO:0007669"/>
    <property type="project" value="InterPro"/>
</dbReference>
<dbReference type="GO" id="GO:0006508">
    <property type="term" value="P:proteolysis"/>
    <property type="evidence" value="ECO:0007669"/>
    <property type="project" value="UniProtKB-KW"/>
</dbReference>
<dbReference type="NCBIfam" id="TIGR02595">
    <property type="entry name" value="PEP_CTERM"/>
    <property type="match status" value="1"/>
</dbReference>
<keyword evidence="2" id="KW-0479">Metal-binding</keyword>
<sequence>MKRIAAAALTLLLGHGSALALTIEFDYSFDTRGFFTDPVTGAAITERRAVLDLAASFYSGFADALAAIEPQAGDSWSVSFTHPSLGGPALTVVDQVIAADTVRIYVGGSASAPGVLGFANTGYNLQASGSASFVDAVLARGQENALGAGASDYATWGGMIWFNAANDWYFGASESGLGSSQSDFLSTAIHEIGHILGFGTAASWTALLDGGYFHGAASMAEYGGPVPVDRYGVHWAEGVMSLVDGRAQETLMDPSTPAGQRQLPTALDYAGFVDIGWQVSPVPEPQTYAMLLAGVALLAARHRRRAADLCGPLQTGAA</sequence>
<comment type="caution">
    <text evidence="8">The sequence shown here is derived from an EMBL/GenBank/DDBJ whole genome shotgun (WGS) entry which is preliminary data.</text>
</comment>
<dbReference type="Pfam" id="PF07589">
    <property type="entry name" value="PEP-CTERM"/>
    <property type="match status" value="1"/>
</dbReference>
<dbReference type="GO" id="GO:0004222">
    <property type="term" value="F:metalloendopeptidase activity"/>
    <property type="evidence" value="ECO:0007669"/>
    <property type="project" value="InterPro"/>
</dbReference>
<organism evidence="8 9">
    <name type="scientific">Pseudothauera lacus</name>
    <dbReference type="NCBI Taxonomy" id="2136175"/>
    <lineage>
        <taxon>Bacteria</taxon>
        <taxon>Pseudomonadati</taxon>
        <taxon>Pseudomonadota</taxon>
        <taxon>Betaproteobacteria</taxon>
        <taxon>Rhodocyclales</taxon>
        <taxon>Zoogloeaceae</taxon>
        <taxon>Pseudothauera</taxon>
    </lineage>
</organism>
<evidence type="ECO:0000256" key="5">
    <source>
        <dbReference type="SAM" id="SignalP"/>
    </source>
</evidence>
<evidence type="ECO:0000259" key="7">
    <source>
        <dbReference type="Pfam" id="PF07589"/>
    </source>
</evidence>
<dbReference type="AlphaFoldDB" id="A0A2T4IJB4"/>
<dbReference type="RefSeq" id="WP_107491623.1">
    <property type="nucleotide sequence ID" value="NZ_PZKC01000001.1"/>
</dbReference>
<accession>A0A2T4IJB4</accession>
<name>A0A2T4IJB4_9RHOO</name>